<accession>A0ABM3VIS2</accession>
<comment type="catalytic activity">
    <reaction evidence="8">
        <text>Preferential cleavage: Arg-|-Xaa, Lys-|-Xaa.</text>
        <dbReference type="EC" id="3.4.21.4"/>
    </reaction>
</comment>
<dbReference type="RefSeq" id="XP_058985684.1">
    <property type="nucleotide sequence ID" value="XM_059129701.1"/>
</dbReference>
<evidence type="ECO:0000256" key="6">
    <source>
        <dbReference type="ARBA" id="ARBA00023145"/>
    </source>
</evidence>
<keyword evidence="6" id="KW-0865">Zymogen</keyword>
<comment type="similarity">
    <text evidence="1">Belongs to the peptidase S1 family.</text>
</comment>
<dbReference type="SUPFAM" id="SSF50494">
    <property type="entry name" value="Trypsin-like serine proteases"/>
    <property type="match status" value="3"/>
</dbReference>
<evidence type="ECO:0000256" key="4">
    <source>
        <dbReference type="ARBA" id="ARBA00022801"/>
    </source>
</evidence>
<dbReference type="InterPro" id="IPR018114">
    <property type="entry name" value="TRYPSIN_HIS"/>
</dbReference>
<evidence type="ECO:0000256" key="1">
    <source>
        <dbReference type="ARBA" id="ARBA00007664"/>
    </source>
</evidence>
<evidence type="ECO:0000256" key="11">
    <source>
        <dbReference type="SAM" id="MobiDB-lite"/>
    </source>
</evidence>
<evidence type="ECO:0000256" key="10">
    <source>
        <dbReference type="RuleBase" id="RU363034"/>
    </source>
</evidence>
<evidence type="ECO:0000256" key="5">
    <source>
        <dbReference type="ARBA" id="ARBA00022825"/>
    </source>
</evidence>
<protein>
    <recommendedName>
        <fullName evidence="9">trypsin</fullName>
        <ecNumber evidence="9">3.4.21.4</ecNumber>
    </recommendedName>
</protein>
<keyword evidence="2 10" id="KW-0645">Protease</keyword>
<dbReference type="InterPro" id="IPR050430">
    <property type="entry name" value="Peptidase_S1"/>
</dbReference>
<dbReference type="InterPro" id="IPR043504">
    <property type="entry name" value="Peptidase_S1_PA_chymotrypsin"/>
</dbReference>
<feature type="compositionally biased region" description="Polar residues" evidence="11">
    <location>
        <begin position="36"/>
        <end position="54"/>
    </location>
</feature>
<keyword evidence="14" id="KW-1185">Reference proteome</keyword>
<evidence type="ECO:0000256" key="2">
    <source>
        <dbReference type="ARBA" id="ARBA00022670"/>
    </source>
</evidence>
<dbReference type="PANTHER" id="PTHR24276:SF97">
    <property type="entry name" value="GH13245P2-RELATED"/>
    <property type="match status" value="1"/>
</dbReference>
<dbReference type="CDD" id="cd00190">
    <property type="entry name" value="Tryp_SPc"/>
    <property type="match status" value="3"/>
</dbReference>
<reference evidence="15" key="1">
    <citation type="submission" date="2025-08" db="UniProtKB">
        <authorList>
            <consortium name="RefSeq"/>
        </authorList>
    </citation>
    <scope>IDENTIFICATION</scope>
    <source>
        <strain evidence="15">Aabys</strain>
        <tissue evidence="15">Whole body</tissue>
    </source>
</reference>
<evidence type="ECO:0000313" key="14">
    <source>
        <dbReference type="Proteomes" id="UP001652621"/>
    </source>
</evidence>
<evidence type="ECO:0000256" key="12">
    <source>
        <dbReference type="SAM" id="SignalP"/>
    </source>
</evidence>
<evidence type="ECO:0000259" key="13">
    <source>
        <dbReference type="PROSITE" id="PS50240"/>
    </source>
</evidence>
<evidence type="ECO:0000256" key="8">
    <source>
        <dbReference type="ARBA" id="ARBA00036320"/>
    </source>
</evidence>
<dbReference type="GeneID" id="101900706"/>
<dbReference type="PRINTS" id="PR00722">
    <property type="entry name" value="CHYMOTRYPSIN"/>
</dbReference>
<dbReference type="EC" id="3.4.21.4" evidence="9"/>
<dbReference type="Proteomes" id="UP001652621">
    <property type="component" value="Unplaced"/>
</dbReference>
<feature type="chain" id="PRO_5046690774" description="trypsin" evidence="12">
    <location>
        <begin position="22"/>
        <end position="905"/>
    </location>
</feature>
<keyword evidence="3" id="KW-0222">Digestion</keyword>
<name>A0ABM3VIS2_MUSDO</name>
<dbReference type="PROSITE" id="PS00134">
    <property type="entry name" value="TRYPSIN_HIS"/>
    <property type="match status" value="2"/>
</dbReference>
<dbReference type="PROSITE" id="PS50240">
    <property type="entry name" value="TRYPSIN_DOM"/>
    <property type="match status" value="3"/>
</dbReference>
<keyword evidence="12" id="KW-0732">Signal</keyword>
<feature type="region of interest" description="Disordered" evidence="11">
    <location>
        <begin position="36"/>
        <end position="61"/>
    </location>
</feature>
<organism evidence="14 15">
    <name type="scientific">Musca domestica</name>
    <name type="common">House fly</name>
    <dbReference type="NCBI Taxonomy" id="7370"/>
    <lineage>
        <taxon>Eukaryota</taxon>
        <taxon>Metazoa</taxon>
        <taxon>Ecdysozoa</taxon>
        <taxon>Arthropoda</taxon>
        <taxon>Hexapoda</taxon>
        <taxon>Insecta</taxon>
        <taxon>Pterygota</taxon>
        <taxon>Neoptera</taxon>
        <taxon>Endopterygota</taxon>
        <taxon>Diptera</taxon>
        <taxon>Brachycera</taxon>
        <taxon>Muscomorpha</taxon>
        <taxon>Muscoidea</taxon>
        <taxon>Muscidae</taxon>
        <taxon>Musca</taxon>
    </lineage>
</organism>
<sequence>MNSVKFITILLISWSFHLNNAEDDFDSKSSNSSGTFDTNFSNNVGDSSNTNSTEARLEEGSPEGVNAFKSLNANSSGPFDIEPVGDSKASEKHKIIGSRVLKIEEAPYHVALFRNNYFICAGSIVSRDWIVTAAHCVNGGGSFGIRFGTTDCRKGGQIRHITTVVINRRFKIRSLDNDIAMLQVNKPFQWSSGVLPLSLSTEFSKFPRNTIVTGWASIEENNGPELSLGASRITTVPLRVCRKLYDDVYPITKKMICGNSTGVGLCQADSGSPLVHDGILYGIVTLDVECNRRNTLGLYTDVRKQYKWIQNVVLKHGGQTPITEIELSQFKMFFSEEVSRRLKFLATVIGSYYNTKMWRLKIILICVRLILQIENASGQISNTTLLGEDLDGFNYITKTKLNKGNNTRIVGGKPINIRQVPWQVALYNDGYFICGGSIISPDWVVTAAHCAEGGGSFAIRAGSPYLNRGGQIRWARLVVVHAGYSARTGSRDIALIRVYTRFRITNFVRPIAIARSRRRLPKKLFVSGWGRISENGRVPNRLRGVGLQKMSRRKCRGKYHKKGMKITKFMICATQPKKDACQGDSGGPLVRRRILYGIVSFGIGCARPKYPGVYTNIRRLNKWIRKVVRRWVGFIFFLNIKYSLAQLRNVTLFQKGIDDLDYFDPKIYNVNGTRIVGGRPINIRQVPWQVALYDNGYFICGGSIISADWVLTAAHCVEGGGRFAVRAGSSYANRGGQIRRARLVVMHARYNTYTANRDIAMIRVNRRFIFNRFVRPIVLTRTGRRLPQRFFVSGWGSRREGGSATQRLRGVTIDRLNRRRCRAKYARAGVPITHFMFCATTPQRDTCQGDSGGPIVRRRIQYGIVSFGIGCARPRFPGVYTNIRRLNRWIRNVIRRRGGRMPRFS</sequence>
<dbReference type="PROSITE" id="PS00135">
    <property type="entry name" value="TRYPSIN_SER"/>
    <property type="match status" value="2"/>
</dbReference>
<dbReference type="Gene3D" id="2.40.10.10">
    <property type="entry name" value="Trypsin-like serine proteases"/>
    <property type="match status" value="3"/>
</dbReference>
<keyword evidence="4 10" id="KW-0378">Hydrolase</keyword>
<keyword evidence="7" id="KW-1015">Disulfide bond</keyword>
<dbReference type="InterPro" id="IPR001254">
    <property type="entry name" value="Trypsin_dom"/>
</dbReference>
<feature type="domain" description="Peptidase S1" evidence="13">
    <location>
        <begin position="409"/>
        <end position="629"/>
    </location>
</feature>
<feature type="signal peptide" evidence="12">
    <location>
        <begin position="1"/>
        <end position="21"/>
    </location>
</feature>
<gene>
    <name evidence="15" type="primary">LOC101900706</name>
</gene>
<dbReference type="InterPro" id="IPR001314">
    <property type="entry name" value="Peptidase_S1A"/>
</dbReference>
<proteinExistence type="inferred from homology"/>
<keyword evidence="5 10" id="KW-0720">Serine protease</keyword>
<dbReference type="PANTHER" id="PTHR24276">
    <property type="entry name" value="POLYSERASE-RELATED"/>
    <property type="match status" value="1"/>
</dbReference>
<feature type="domain" description="Peptidase S1" evidence="13">
    <location>
        <begin position="95"/>
        <end position="314"/>
    </location>
</feature>
<feature type="domain" description="Peptidase S1" evidence="13">
    <location>
        <begin position="675"/>
        <end position="895"/>
    </location>
</feature>
<evidence type="ECO:0000256" key="7">
    <source>
        <dbReference type="ARBA" id="ARBA00023157"/>
    </source>
</evidence>
<evidence type="ECO:0000256" key="3">
    <source>
        <dbReference type="ARBA" id="ARBA00022757"/>
    </source>
</evidence>
<dbReference type="Pfam" id="PF00089">
    <property type="entry name" value="Trypsin"/>
    <property type="match status" value="3"/>
</dbReference>
<dbReference type="InterPro" id="IPR009003">
    <property type="entry name" value="Peptidase_S1_PA"/>
</dbReference>
<dbReference type="SMART" id="SM00020">
    <property type="entry name" value="Tryp_SPc"/>
    <property type="match status" value="3"/>
</dbReference>
<evidence type="ECO:0000313" key="15">
    <source>
        <dbReference type="RefSeq" id="XP_058985684.1"/>
    </source>
</evidence>
<dbReference type="InterPro" id="IPR033116">
    <property type="entry name" value="TRYPSIN_SER"/>
</dbReference>
<evidence type="ECO:0000256" key="9">
    <source>
        <dbReference type="ARBA" id="ARBA00038868"/>
    </source>
</evidence>